<dbReference type="InterPro" id="IPR050306">
    <property type="entry name" value="PfkB_Carbo_kinase"/>
</dbReference>
<dbReference type="PANTHER" id="PTHR43085:SF41">
    <property type="entry name" value="FRUCTOSELYSINE 6-KINASE"/>
    <property type="match status" value="1"/>
</dbReference>
<comment type="similarity">
    <text evidence="1">Belongs to the carbohydrate kinase PfkB family.</text>
</comment>
<comment type="caution">
    <text evidence="5">The sequence shown here is derived from an EMBL/GenBank/DDBJ whole genome shotgun (WGS) entry which is preliminary data.</text>
</comment>
<sequence length="264" mass="29048">MKLAAIGSNCVDYYQNMNGGTAFPGGGPVNMAVYTVRLGGKSSYIGPVGNDKFGHVMYDAIESKGVDVSHLQFKEGKTAVTQVELIDGERIFGDYDEGVLSDYHLSEDDISFICKHDIVICDLWGKVEGYFEELHRKGILTAFDCATRPDDEACKVAIPHSDYVFFSNDESSIDQLKDRMKEIYNRGPKLVIAMRGEKGSLCFDGIDYHEMGIVHCDDVVDTMGAGDSYIAGFLNAIIHGKSIIESMRAGAENATETIKYFGAW</sequence>
<keyword evidence="2" id="KW-0808">Transferase</keyword>
<evidence type="ECO:0000256" key="2">
    <source>
        <dbReference type="ARBA" id="ARBA00022679"/>
    </source>
</evidence>
<gene>
    <name evidence="5" type="ORF">DWX20_00340</name>
</gene>
<reference evidence="5 6" key="1">
    <citation type="submission" date="2018-08" db="EMBL/GenBank/DDBJ databases">
        <title>A genome reference for cultivated species of the human gut microbiota.</title>
        <authorList>
            <person name="Zou Y."/>
            <person name="Xue W."/>
            <person name="Luo G."/>
        </authorList>
    </citation>
    <scope>NUCLEOTIDE SEQUENCE [LARGE SCALE GENOMIC DNA]</scope>
    <source>
        <strain evidence="5 6">AF18-46</strain>
    </source>
</reference>
<dbReference type="GO" id="GO:0016301">
    <property type="term" value="F:kinase activity"/>
    <property type="evidence" value="ECO:0007669"/>
    <property type="project" value="UniProtKB-KW"/>
</dbReference>
<dbReference type="RefSeq" id="WP_118764053.1">
    <property type="nucleotide sequence ID" value="NZ_CABJCF010000001.1"/>
</dbReference>
<evidence type="ECO:0000259" key="4">
    <source>
        <dbReference type="Pfam" id="PF00294"/>
    </source>
</evidence>
<evidence type="ECO:0000256" key="3">
    <source>
        <dbReference type="ARBA" id="ARBA00022777"/>
    </source>
</evidence>
<keyword evidence="3 5" id="KW-0418">Kinase</keyword>
<name>A0A412PH93_9FIRM</name>
<proteinExistence type="inferred from homology"/>
<dbReference type="Proteomes" id="UP000284731">
    <property type="component" value="Unassembled WGS sequence"/>
</dbReference>
<evidence type="ECO:0000256" key="1">
    <source>
        <dbReference type="ARBA" id="ARBA00010688"/>
    </source>
</evidence>
<dbReference type="AlphaFoldDB" id="A0A412PH93"/>
<dbReference type="PROSITE" id="PS00583">
    <property type="entry name" value="PFKB_KINASES_1"/>
    <property type="match status" value="1"/>
</dbReference>
<dbReference type="Gene3D" id="3.40.1190.20">
    <property type="match status" value="1"/>
</dbReference>
<organism evidence="5 6">
    <name type="scientific">Solobacterium moorei</name>
    <dbReference type="NCBI Taxonomy" id="102148"/>
    <lineage>
        <taxon>Bacteria</taxon>
        <taxon>Bacillati</taxon>
        <taxon>Bacillota</taxon>
        <taxon>Erysipelotrichia</taxon>
        <taxon>Erysipelotrichales</taxon>
        <taxon>Erysipelotrichaceae</taxon>
        <taxon>Solobacterium</taxon>
    </lineage>
</organism>
<feature type="domain" description="Carbohydrate kinase PfkB" evidence="4">
    <location>
        <begin position="20"/>
        <end position="263"/>
    </location>
</feature>
<evidence type="ECO:0000313" key="6">
    <source>
        <dbReference type="Proteomes" id="UP000284731"/>
    </source>
</evidence>
<accession>A0A412PH93</accession>
<dbReference type="InterPro" id="IPR029056">
    <property type="entry name" value="Ribokinase-like"/>
</dbReference>
<dbReference type="InterPro" id="IPR011611">
    <property type="entry name" value="PfkB_dom"/>
</dbReference>
<dbReference type="InterPro" id="IPR002173">
    <property type="entry name" value="Carboh/pur_kinase_PfkB_CS"/>
</dbReference>
<dbReference type="PROSITE" id="PS00584">
    <property type="entry name" value="PFKB_KINASES_2"/>
    <property type="match status" value="1"/>
</dbReference>
<dbReference type="Pfam" id="PF00294">
    <property type="entry name" value="PfkB"/>
    <property type="match status" value="1"/>
</dbReference>
<protein>
    <submittedName>
        <fullName evidence="5">Fructoselysine 6-kinase</fullName>
    </submittedName>
</protein>
<dbReference type="PANTHER" id="PTHR43085">
    <property type="entry name" value="HEXOKINASE FAMILY MEMBER"/>
    <property type="match status" value="1"/>
</dbReference>
<dbReference type="NCBIfam" id="NF007321">
    <property type="entry name" value="PRK09813.1"/>
    <property type="match status" value="1"/>
</dbReference>
<evidence type="ECO:0000313" key="5">
    <source>
        <dbReference type="EMBL" id="RGT57533.1"/>
    </source>
</evidence>
<dbReference type="EMBL" id="QRWX01000001">
    <property type="protein sequence ID" value="RGT57533.1"/>
    <property type="molecule type" value="Genomic_DNA"/>
</dbReference>
<dbReference type="SUPFAM" id="SSF53613">
    <property type="entry name" value="Ribokinase-like"/>
    <property type="match status" value="1"/>
</dbReference>